<organism evidence="5 6">
    <name type="scientific">Blautia intestinihominis</name>
    <dbReference type="NCBI Taxonomy" id="3133152"/>
    <lineage>
        <taxon>Bacteria</taxon>
        <taxon>Bacillati</taxon>
        <taxon>Bacillota</taxon>
        <taxon>Clostridia</taxon>
        <taxon>Lachnospirales</taxon>
        <taxon>Lachnospiraceae</taxon>
        <taxon>Blautia</taxon>
    </lineage>
</organism>
<keyword evidence="4 5" id="KW-0012">Acyltransferase</keyword>
<dbReference type="PANTHER" id="PTHR42811">
    <property type="entry name" value="SERINE ACETYLTRANSFERASE"/>
    <property type="match status" value="1"/>
</dbReference>
<evidence type="ECO:0000256" key="2">
    <source>
        <dbReference type="ARBA" id="ARBA00022605"/>
    </source>
</evidence>
<evidence type="ECO:0000256" key="3">
    <source>
        <dbReference type="ARBA" id="ARBA00022679"/>
    </source>
</evidence>
<protein>
    <submittedName>
        <fullName evidence="5">Serine O-acetyltransferase</fullName>
        <ecNumber evidence="5">2.3.1.30</ecNumber>
    </submittedName>
</protein>
<keyword evidence="2" id="KW-0028">Amino-acid biosynthesis</keyword>
<dbReference type="EC" id="2.3.1.30" evidence="5"/>
<dbReference type="SUPFAM" id="SSF51161">
    <property type="entry name" value="Trimeric LpxA-like enzymes"/>
    <property type="match status" value="1"/>
</dbReference>
<dbReference type="CDD" id="cd03354">
    <property type="entry name" value="LbH_SAT"/>
    <property type="match status" value="1"/>
</dbReference>
<comment type="pathway">
    <text evidence="1">Amino-acid biosynthesis; L-cysteine biosynthesis; L-cysteine from L-serine: step 1/2.</text>
</comment>
<sequence length="310" mass="34570">MNRKKDVILKATEALTENYKKEELFMPKNNRELPSRAAIIDVVKQLRSVIFPGYFWNDSAAKIFPEHFAGYRLNDLYDMLKGQIEIALLYANPELEQDGAQEEADRICAGFFEQLPDVQQRLLKDVQAGFDGDPAAKSKEEIISSYPGLFAIYVYRLAHILYKEEVPYIPRIMTEYAHGKTGIDINPGATIGDYFFIDHGTGVVIGETTEIGCNVKLYQGVTLGALSTRQGQQLANVKRHPTIRDNVTIYSNASVLGGETVIGENTIIGGNTFITESIPANTKVSAKSPELVIKKSRSAVSKTDVWDWEN</sequence>
<dbReference type="Gene3D" id="2.160.10.10">
    <property type="entry name" value="Hexapeptide repeat proteins"/>
    <property type="match status" value="1"/>
</dbReference>
<name>A0ABV1AQE2_9FIRM</name>
<proteinExistence type="predicted"/>
<keyword evidence="6" id="KW-1185">Reference proteome</keyword>
<dbReference type="Gene3D" id="1.10.3130.10">
    <property type="entry name" value="serine acetyltransferase, domain 1"/>
    <property type="match status" value="1"/>
</dbReference>
<evidence type="ECO:0000313" key="6">
    <source>
        <dbReference type="Proteomes" id="UP001446032"/>
    </source>
</evidence>
<accession>A0ABV1AQE2</accession>
<comment type="caution">
    <text evidence="5">The sequence shown here is derived from an EMBL/GenBank/DDBJ whole genome shotgun (WGS) entry which is preliminary data.</text>
</comment>
<dbReference type="InterPro" id="IPR011004">
    <property type="entry name" value="Trimer_LpxA-like_sf"/>
</dbReference>
<dbReference type="Proteomes" id="UP001446032">
    <property type="component" value="Unassembled WGS sequence"/>
</dbReference>
<gene>
    <name evidence="5" type="ORF">WMO75_19170</name>
</gene>
<keyword evidence="3 5" id="KW-0808">Transferase</keyword>
<dbReference type="GO" id="GO:0009001">
    <property type="term" value="F:serine O-acetyltransferase activity"/>
    <property type="evidence" value="ECO:0007669"/>
    <property type="project" value="UniProtKB-EC"/>
</dbReference>
<reference evidence="5 6" key="1">
    <citation type="submission" date="2024-03" db="EMBL/GenBank/DDBJ databases">
        <title>Human intestinal bacterial collection.</title>
        <authorList>
            <person name="Pauvert C."/>
            <person name="Hitch T.C.A."/>
            <person name="Clavel T."/>
        </authorList>
    </citation>
    <scope>NUCLEOTIDE SEQUENCE [LARGE SCALE GENOMIC DNA]</scope>
    <source>
        <strain evidence="5 6">CLA-AA-H95</strain>
    </source>
</reference>
<evidence type="ECO:0000313" key="5">
    <source>
        <dbReference type="EMBL" id="MEQ2360395.1"/>
    </source>
</evidence>
<dbReference type="EMBL" id="JBBMEI010000147">
    <property type="protein sequence ID" value="MEQ2360395.1"/>
    <property type="molecule type" value="Genomic_DNA"/>
</dbReference>
<evidence type="ECO:0000256" key="4">
    <source>
        <dbReference type="ARBA" id="ARBA00023315"/>
    </source>
</evidence>
<dbReference type="InterPro" id="IPR045304">
    <property type="entry name" value="LbH_SAT"/>
</dbReference>
<dbReference type="InterPro" id="IPR042122">
    <property type="entry name" value="Ser_AcTrfase_N_sf"/>
</dbReference>
<dbReference type="RefSeq" id="WP_022214418.1">
    <property type="nucleotide sequence ID" value="NZ_JBBMEI010000147.1"/>
</dbReference>
<evidence type="ECO:0000256" key="1">
    <source>
        <dbReference type="ARBA" id="ARBA00004876"/>
    </source>
</evidence>